<sequence length="124" mass="13324">MATRYGNRCVPPVVTTAPQHAGSGGDSPKSVARASSAAGEEARETNRLNRLQPSDIAALGLGLFTYGTLTIDSMMHALLDRVPPSEATSAPGWRAADQSGMEDYLSRCVEWRREWEEGQKASST</sequence>
<gene>
    <name evidence="2" type="ORF">QBC35DRAFT_469790</name>
</gene>
<organism evidence="2 3">
    <name type="scientific">Podospora australis</name>
    <dbReference type="NCBI Taxonomy" id="1536484"/>
    <lineage>
        <taxon>Eukaryota</taxon>
        <taxon>Fungi</taxon>
        <taxon>Dikarya</taxon>
        <taxon>Ascomycota</taxon>
        <taxon>Pezizomycotina</taxon>
        <taxon>Sordariomycetes</taxon>
        <taxon>Sordariomycetidae</taxon>
        <taxon>Sordariales</taxon>
        <taxon>Podosporaceae</taxon>
        <taxon>Podospora</taxon>
    </lineage>
</organism>
<evidence type="ECO:0000313" key="3">
    <source>
        <dbReference type="Proteomes" id="UP001302126"/>
    </source>
</evidence>
<keyword evidence="3" id="KW-1185">Reference proteome</keyword>
<dbReference type="EMBL" id="MU864354">
    <property type="protein sequence ID" value="KAK4192450.1"/>
    <property type="molecule type" value="Genomic_DNA"/>
</dbReference>
<evidence type="ECO:0000256" key="1">
    <source>
        <dbReference type="SAM" id="MobiDB-lite"/>
    </source>
</evidence>
<proteinExistence type="predicted"/>
<evidence type="ECO:0000313" key="2">
    <source>
        <dbReference type="EMBL" id="KAK4192450.1"/>
    </source>
</evidence>
<name>A0AAN6X220_9PEZI</name>
<reference evidence="2" key="1">
    <citation type="journal article" date="2023" name="Mol. Phylogenet. Evol.">
        <title>Genome-scale phylogeny and comparative genomics of the fungal order Sordariales.</title>
        <authorList>
            <person name="Hensen N."/>
            <person name="Bonometti L."/>
            <person name="Westerberg I."/>
            <person name="Brannstrom I.O."/>
            <person name="Guillou S."/>
            <person name="Cros-Aarteil S."/>
            <person name="Calhoun S."/>
            <person name="Haridas S."/>
            <person name="Kuo A."/>
            <person name="Mondo S."/>
            <person name="Pangilinan J."/>
            <person name="Riley R."/>
            <person name="LaButti K."/>
            <person name="Andreopoulos B."/>
            <person name="Lipzen A."/>
            <person name="Chen C."/>
            <person name="Yan M."/>
            <person name="Daum C."/>
            <person name="Ng V."/>
            <person name="Clum A."/>
            <person name="Steindorff A."/>
            <person name="Ohm R.A."/>
            <person name="Martin F."/>
            <person name="Silar P."/>
            <person name="Natvig D.O."/>
            <person name="Lalanne C."/>
            <person name="Gautier V."/>
            <person name="Ament-Velasquez S.L."/>
            <person name="Kruys A."/>
            <person name="Hutchinson M.I."/>
            <person name="Powell A.J."/>
            <person name="Barry K."/>
            <person name="Miller A.N."/>
            <person name="Grigoriev I.V."/>
            <person name="Debuchy R."/>
            <person name="Gladieux P."/>
            <person name="Hiltunen Thoren M."/>
            <person name="Johannesson H."/>
        </authorList>
    </citation>
    <scope>NUCLEOTIDE SEQUENCE</scope>
    <source>
        <strain evidence="2">PSN309</strain>
    </source>
</reference>
<reference evidence="2" key="2">
    <citation type="submission" date="2023-05" db="EMBL/GenBank/DDBJ databases">
        <authorList>
            <consortium name="Lawrence Berkeley National Laboratory"/>
            <person name="Steindorff A."/>
            <person name="Hensen N."/>
            <person name="Bonometti L."/>
            <person name="Westerberg I."/>
            <person name="Brannstrom I.O."/>
            <person name="Guillou S."/>
            <person name="Cros-Aarteil S."/>
            <person name="Calhoun S."/>
            <person name="Haridas S."/>
            <person name="Kuo A."/>
            <person name="Mondo S."/>
            <person name="Pangilinan J."/>
            <person name="Riley R."/>
            <person name="Labutti K."/>
            <person name="Andreopoulos B."/>
            <person name="Lipzen A."/>
            <person name="Chen C."/>
            <person name="Yanf M."/>
            <person name="Daum C."/>
            <person name="Ng V."/>
            <person name="Clum A."/>
            <person name="Ohm R."/>
            <person name="Martin F."/>
            <person name="Silar P."/>
            <person name="Natvig D."/>
            <person name="Lalanne C."/>
            <person name="Gautier V."/>
            <person name="Ament-Velasquez S.L."/>
            <person name="Kruys A."/>
            <person name="Hutchinson M.I."/>
            <person name="Powell A.J."/>
            <person name="Barry K."/>
            <person name="Miller A.N."/>
            <person name="Grigoriev I.V."/>
            <person name="Debuchy R."/>
            <person name="Gladieux P."/>
            <person name="Thoren M.H."/>
            <person name="Johannesson H."/>
        </authorList>
    </citation>
    <scope>NUCLEOTIDE SEQUENCE</scope>
    <source>
        <strain evidence="2">PSN309</strain>
    </source>
</reference>
<dbReference type="Proteomes" id="UP001302126">
    <property type="component" value="Unassembled WGS sequence"/>
</dbReference>
<feature type="region of interest" description="Disordered" evidence="1">
    <location>
        <begin position="1"/>
        <end position="49"/>
    </location>
</feature>
<protein>
    <submittedName>
        <fullName evidence="2">Uncharacterized protein</fullName>
    </submittedName>
</protein>
<accession>A0AAN6X220</accession>
<comment type="caution">
    <text evidence="2">The sequence shown here is derived from an EMBL/GenBank/DDBJ whole genome shotgun (WGS) entry which is preliminary data.</text>
</comment>
<dbReference type="AlphaFoldDB" id="A0AAN6X220"/>